<dbReference type="GO" id="GO:0030246">
    <property type="term" value="F:carbohydrate binding"/>
    <property type="evidence" value="ECO:0007669"/>
    <property type="project" value="InterPro"/>
</dbReference>
<proteinExistence type="predicted"/>
<dbReference type="SUPFAM" id="SSF51126">
    <property type="entry name" value="Pectin lyase-like"/>
    <property type="match status" value="1"/>
</dbReference>
<dbReference type="InterPro" id="IPR040528">
    <property type="entry name" value="Lectin-like"/>
</dbReference>
<dbReference type="PANTHER" id="PTHR11319:SF35">
    <property type="entry name" value="OUTER MEMBRANE PROTEIN PMPC-RELATED"/>
    <property type="match status" value="1"/>
</dbReference>
<dbReference type="SMART" id="SM00645">
    <property type="entry name" value="Pept_C1"/>
    <property type="match status" value="1"/>
</dbReference>
<dbReference type="InterPro" id="IPR013784">
    <property type="entry name" value="Carb-bd-like_fold"/>
</dbReference>
<reference evidence="2" key="1">
    <citation type="submission" date="2019-04" db="EMBL/GenBank/DDBJ databases">
        <title>Evolution of Biomass-Degrading Anaerobic Consortia Revealed by Metagenomics.</title>
        <authorList>
            <person name="Peng X."/>
        </authorList>
    </citation>
    <scope>NUCLEOTIDE SEQUENCE</scope>
    <source>
        <strain evidence="2">SIG14</strain>
    </source>
</reference>
<dbReference type="InterPro" id="IPR011050">
    <property type="entry name" value="Pectin_lyase_fold/virulence"/>
</dbReference>
<dbReference type="Gene3D" id="3.90.70.10">
    <property type="entry name" value="Cysteine proteinases"/>
    <property type="match status" value="1"/>
</dbReference>
<comment type="caution">
    <text evidence="2">The sequence shown here is derived from an EMBL/GenBank/DDBJ whole genome shotgun (WGS) entry which is preliminary data.</text>
</comment>
<protein>
    <recommendedName>
        <fullName evidence="1">Peptidase C1A papain C-terminal domain-containing protein</fullName>
    </recommendedName>
</protein>
<dbReference type="EMBL" id="SUTG01000007">
    <property type="protein sequence ID" value="MBE6512061.1"/>
    <property type="molecule type" value="Genomic_DNA"/>
</dbReference>
<gene>
    <name evidence="2" type="ORF">E7Z75_02765</name>
</gene>
<evidence type="ECO:0000313" key="2">
    <source>
        <dbReference type="EMBL" id="MBE6512061.1"/>
    </source>
</evidence>
<dbReference type="SUPFAM" id="SSF54001">
    <property type="entry name" value="Cysteine proteinases"/>
    <property type="match status" value="1"/>
</dbReference>
<evidence type="ECO:0000313" key="3">
    <source>
        <dbReference type="Proteomes" id="UP000732619"/>
    </source>
</evidence>
<dbReference type="InterPro" id="IPR000169">
    <property type="entry name" value="Pept_cys_AS"/>
</dbReference>
<dbReference type="Proteomes" id="UP000732619">
    <property type="component" value="Unassembled WGS sequence"/>
</dbReference>
<dbReference type="Gene3D" id="2.60.40.10">
    <property type="entry name" value="Immunoglobulins"/>
    <property type="match status" value="3"/>
</dbReference>
<dbReference type="CDD" id="cd02619">
    <property type="entry name" value="Peptidase_C1"/>
    <property type="match status" value="1"/>
</dbReference>
<dbReference type="Pfam" id="PF00112">
    <property type="entry name" value="Peptidase_C1"/>
    <property type="match status" value="1"/>
</dbReference>
<evidence type="ECO:0000259" key="1">
    <source>
        <dbReference type="SMART" id="SM00645"/>
    </source>
</evidence>
<feature type="domain" description="Peptidase C1A papain C-terminal" evidence="1">
    <location>
        <begin position="405"/>
        <end position="636"/>
    </location>
</feature>
<dbReference type="PANTHER" id="PTHR11319">
    <property type="entry name" value="G PROTEIN-COUPLED RECEPTOR-RELATED"/>
    <property type="match status" value="1"/>
</dbReference>
<dbReference type="GO" id="GO:0006508">
    <property type="term" value="P:proteolysis"/>
    <property type="evidence" value="ECO:0007669"/>
    <property type="project" value="InterPro"/>
</dbReference>
<dbReference type="InterPro" id="IPR013783">
    <property type="entry name" value="Ig-like_fold"/>
</dbReference>
<accession>A0A8T3VRZ6</accession>
<sequence length="1326" mass="148358">MHKTHYKLLVCLMIFLSLIVIPTSFAADADAYSMDESIFSDNSLNLAESVEDKEDSLDSIDDDISLDSANDEEDILDSSVSDNDILSADYYFNSLNASDRLIIKNDSVIHLANGVYNVNLSQSFNNVKIIGQDASQTILKNLTRDAFKVYGTFTLINVTLDGAEIYNYGKLNASNVIFTNGDGQVGLGRDQCGGSIYSKGNSYSVYLNNCSFYKNSARYGGAIYSSSSTIKITNCRFFNNSASIGGAIYAIGNNLEITNCEFIDNNASIGGALTLLNSGSKIINLTGINNTASNDGGVIYQMYGNLNVSKSTFLSNHAKNGAGISVAGTKTLSITNNTFINNSAIGYAGAVYYIFNNKSSLDNFYENNTASDSDYNNLYNTSNFDFVIQDNNYTMYAYNLSNGSLPSSYSSLSNGYVTSIKKQEGGGNCWAFATISTLESCILKASGIPADQLDLSEENMKNIAELYSVYGWDAETNEGGYPDMALGYLLSWLGPVYDSDDKYNYASVLSPVLSSVMHVQNVLYLKRDSYTDNDMIKRAIMDYGAVFTPVYTKSISMPYDSTIGYYIYNNVTFRNHAVSIVGWNDTIEIPGAPGKGAWIIKNSWGTSNGNNGYYYLSYYDKSSIELGKWGDAFTFILNDTIKFDKNYQYDIAKTDFFYNTTNTIWYKNIFTATDEEYLTAVSTYFEKETNYTLSIYVNNTLKLVQSAFSNPGYWTIDLREPIQLNVGDIFEVVFKIMVKGDVGVPISESQSLNNQFYRKNISFISYNGKTWTDLYELEWNDYPDHFYKSQVACIKAFTILNNISATSTWSMDFLTVDGKSFNPVNFTVNVTNQYGRPVNCGKVKFIFTNEGSPDDVVYVDVHSGVAKLSYIFKRGFHNISAEFVSCAYKPLLPHTSSVNITKYDLAMDTNISYYFDSAFVNISLNDTVNETIFFLFGYRNFTTKTINGNASINLTDLKVGLNNLIIELYPAIYDCNNDSYTFNVDTYDTQIILSNLETIYGNAYKYKIKLIDENGNPLAGRKIEYVLDKTYTGTTDKNGEITLTNIKAGNYKMVVTFKGEKLYMKSSNSAKVNIKTTVVLPKYSNFTYNSKYSVKFRDKKPNPLKNTYVTIVFGGKTYKLKTDANGIVKITNHLKPGSYTIKVKNPKTSEVKTHKIKVLARIDKNKNMTMYYGAGKYYKVRVLDNYGRIAKKVTVKFTLNGKTYYKKTNSKGIASLKISLKPKTYTVSATYKGFTVKNKIKVIPLITKDISSKKAKTIKFTAKLVNSKGKILRNKIITFKLGAVKYKRKTNSKGIATVNLKNLKKGKYYIYSTYGKLTVKNIIKII</sequence>
<dbReference type="InterPro" id="IPR038765">
    <property type="entry name" value="Papain-like_cys_pep_sf"/>
</dbReference>
<dbReference type="Pfam" id="PF18560">
    <property type="entry name" value="Lectin_like"/>
    <property type="match status" value="1"/>
</dbReference>
<dbReference type="PROSITE" id="PS00139">
    <property type="entry name" value="THIOL_PROTEASE_CYS"/>
    <property type="match status" value="1"/>
</dbReference>
<dbReference type="InterPro" id="IPR000668">
    <property type="entry name" value="Peptidase_C1A_C"/>
</dbReference>
<name>A0A8T3VRZ6_METOL</name>
<dbReference type="GO" id="GO:0008234">
    <property type="term" value="F:cysteine-type peptidase activity"/>
    <property type="evidence" value="ECO:0007669"/>
    <property type="project" value="InterPro"/>
</dbReference>
<dbReference type="SUPFAM" id="SSF49452">
    <property type="entry name" value="Starch-binding domain-like"/>
    <property type="match status" value="1"/>
</dbReference>
<organism evidence="2 3">
    <name type="scientific">Methanobrevibacter olleyae</name>
    <dbReference type="NCBI Taxonomy" id="294671"/>
    <lineage>
        <taxon>Archaea</taxon>
        <taxon>Methanobacteriati</taxon>
        <taxon>Methanobacteriota</taxon>
        <taxon>Methanomada group</taxon>
        <taxon>Methanobacteria</taxon>
        <taxon>Methanobacteriales</taxon>
        <taxon>Methanobacteriaceae</taxon>
        <taxon>Methanobrevibacter</taxon>
    </lineage>
</organism>